<dbReference type="FunFam" id="3.40.50.300:FF:000032">
    <property type="entry name" value="Export ABC transporter ATP-binding protein"/>
    <property type="match status" value="1"/>
</dbReference>
<dbReference type="SUPFAM" id="SSF55874">
    <property type="entry name" value="ATPase domain of HSP90 chaperone/DNA topoisomerase II/histidine kinase"/>
    <property type="match status" value="1"/>
</dbReference>
<dbReference type="Pfam" id="PF00005">
    <property type="entry name" value="ABC_tran"/>
    <property type="match status" value="1"/>
</dbReference>
<reference evidence="11" key="1">
    <citation type="journal article" date="2015" name="Genom Data">
        <title>Draft genome sequences of Phytophthora kernoviae and Phytophthora ramorum lineage EU2 from Scotland.</title>
        <authorList>
            <person name="Sambles C."/>
            <person name="Schlenzig A."/>
            <person name="O'Neill P."/>
            <person name="Grant M."/>
            <person name="Studholme D.J."/>
        </authorList>
    </citation>
    <scope>NUCLEOTIDE SEQUENCE</scope>
    <source>
        <strain evidence="11">00238/432</strain>
    </source>
</reference>
<feature type="domain" description="OmpR/PhoB-type" evidence="10">
    <location>
        <begin position="1"/>
        <end position="87"/>
    </location>
</feature>
<dbReference type="Proteomes" id="UP000702964">
    <property type="component" value="Unassembled WGS sequence"/>
</dbReference>
<dbReference type="InterPro" id="IPR003439">
    <property type="entry name" value="ABC_transporter-like_ATP-bd"/>
</dbReference>
<evidence type="ECO:0000259" key="10">
    <source>
        <dbReference type="PROSITE" id="PS51755"/>
    </source>
</evidence>
<dbReference type="InterPro" id="IPR036388">
    <property type="entry name" value="WH-like_DNA-bd_sf"/>
</dbReference>
<comment type="similarity">
    <text evidence="1">Belongs to the ABC transporter superfamily.</text>
</comment>
<dbReference type="GO" id="GO:0005524">
    <property type="term" value="F:ATP binding"/>
    <property type="evidence" value="ECO:0007669"/>
    <property type="project" value="UniProtKB-KW"/>
</dbReference>
<dbReference type="GO" id="GO:0003677">
    <property type="term" value="F:DNA binding"/>
    <property type="evidence" value="ECO:0007669"/>
    <property type="project" value="UniProtKB-UniRule"/>
</dbReference>
<feature type="DNA-binding region" description="OmpR/PhoB-type" evidence="7">
    <location>
        <begin position="1"/>
        <end position="87"/>
    </location>
</feature>
<evidence type="ECO:0000256" key="6">
    <source>
        <dbReference type="PROSITE-ProRule" id="PRU00169"/>
    </source>
</evidence>
<evidence type="ECO:0000259" key="9">
    <source>
        <dbReference type="PROSITE" id="PS50893"/>
    </source>
</evidence>
<dbReference type="SUPFAM" id="SSF46894">
    <property type="entry name" value="C-terminal effector domain of the bipartite response regulators"/>
    <property type="match status" value="1"/>
</dbReference>
<dbReference type="InterPro" id="IPR036890">
    <property type="entry name" value="HATPase_C_sf"/>
</dbReference>
<dbReference type="SUPFAM" id="SSF52540">
    <property type="entry name" value="P-loop containing nucleoside triphosphate hydrolases"/>
    <property type="match status" value="1"/>
</dbReference>
<reference evidence="11" key="2">
    <citation type="submission" date="2020-02" db="EMBL/GenBank/DDBJ databases">
        <authorList>
            <person name="Studholme D.J."/>
        </authorList>
    </citation>
    <scope>NUCLEOTIDE SEQUENCE</scope>
    <source>
        <strain evidence="11">00238/432</strain>
    </source>
</reference>
<name>A0A8J4WPI1_9STRA</name>
<evidence type="ECO:0008006" key="13">
    <source>
        <dbReference type="Google" id="ProtNLM"/>
    </source>
</evidence>
<keyword evidence="2" id="KW-0813">Transport</keyword>
<dbReference type="InterPro" id="IPR001789">
    <property type="entry name" value="Sig_transdc_resp-reg_receiver"/>
</dbReference>
<dbReference type="EMBL" id="AOFI03000014">
    <property type="protein sequence ID" value="KAF4324696.1"/>
    <property type="molecule type" value="Genomic_DNA"/>
</dbReference>
<organism evidence="11 12">
    <name type="scientific">Phytophthora kernoviae 00238/432</name>
    <dbReference type="NCBI Taxonomy" id="1284355"/>
    <lineage>
        <taxon>Eukaryota</taxon>
        <taxon>Sar</taxon>
        <taxon>Stramenopiles</taxon>
        <taxon>Oomycota</taxon>
        <taxon>Peronosporomycetes</taxon>
        <taxon>Peronosporales</taxon>
        <taxon>Peronosporaceae</taxon>
        <taxon>Phytophthora</taxon>
    </lineage>
</organism>
<dbReference type="PANTHER" id="PTHR42798">
    <property type="entry name" value="LIPOPROTEIN-RELEASING SYSTEM ATP-BINDING PROTEIN LOLD"/>
    <property type="match status" value="1"/>
</dbReference>
<dbReference type="PROSITE" id="PS51755">
    <property type="entry name" value="OMPR_PHOB"/>
    <property type="match status" value="1"/>
</dbReference>
<dbReference type="PROSITE" id="PS50110">
    <property type="entry name" value="RESPONSE_REGULATORY"/>
    <property type="match status" value="1"/>
</dbReference>
<evidence type="ECO:0000259" key="8">
    <source>
        <dbReference type="PROSITE" id="PS50110"/>
    </source>
</evidence>
<dbReference type="Gene3D" id="1.10.10.10">
    <property type="entry name" value="Winged helix-like DNA-binding domain superfamily/Winged helix DNA-binding domain"/>
    <property type="match status" value="1"/>
</dbReference>
<keyword evidence="4" id="KW-0067">ATP-binding</keyword>
<dbReference type="GO" id="GO:0006355">
    <property type="term" value="P:regulation of DNA-templated transcription"/>
    <property type="evidence" value="ECO:0007669"/>
    <property type="project" value="InterPro"/>
</dbReference>
<evidence type="ECO:0000256" key="1">
    <source>
        <dbReference type="ARBA" id="ARBA00005417"/>
    </source>
</evidence>
<dbReference type="GO" id="GO:0098796">
    <property type="term" value="C:membrane protein complex"/>
    <property type="evidence" value="ECO:0007669"/>
    <property type="project" value="UniProtKB-ARBA"/>
</dbReference>
<evidence type="ECO:0000313" key="12">
    <source>
        <dbReference type="Proteomes" id="UP000702964"/>
    </source>
</evidence>
<dbReference type="GO" id="GO:0000155">
    <property type="term" value="F:phosphorelay sensor kinase activity"/>
    <property type="evidence" value="ECO:0007669"/>
    <property type="project" value="InterPro"/>
</dbReference>
<dbReference type="SUPFAM" id="SSF52172">
    <property type="entry name" value="CheY-like"/>
    <property type="match status" value="1"/>
</dbReference>
<comment type="caution">
    <text evidence="6">Lacks conserved residue(s) required for the propagation of feature annotation.</text>
</comment>
<dbReference type="Pfam" id="PF00486">
    <property type="entry name" value="Trans_reg_C"/>
    <property type="match status" value="1"/>
</dbReference>
<dbReference type="InterPro" id="IPR027417">
    <property type="entry name" value="P-loop_NTPase"/>
</dbReference>
<dbReference type="GO" id="GO:0016887">
    <property type="term" value="F:ATP hydrolysis activity"/>
    <property type="evidence" value="ECO:0007669"/>
    <property type="project" value="InterPro"/>
</dbReference>
<dbReference type="CDD" id="cd03255">
    <property type="entry name" value="ABC_MJ0796_LolCDE_FtsE"/>
    <property type="match status" value="1"/>
</dbReference>
<evidence type="ECO:0000256" key="2">
    <source>
        <dbReference type="ARBA" id="ARBA00022448"/>
    </source>
</evidence>
<gene>
    <name evidence="11" type="ORF">G195_001914</name>
</gene>
<dbReference type="AlphaFoldDB" id="A0A8J4WPI1"/>
<dbReference type="CDD" id="cd00383">
    <property type="entry name" value="trans_reg_C"/>
    <property type="match status" value="1"/>
</dbReference>
<sequence>MVMSMHLGADDFIQKPFHFDVLIAKIQATLRRIVSREDLIRSLWDHEHFVSDNTLTVNVNRLRKKLEPLDLDGYIETKEKDEMLAWIHEVKTPLTALQLMIERMPADKLQGQMTREQDGHIILTIQDYGRGIEAHDLPRIFDKGFTSTQAKKIHKVYGNKLNKQEVLKGIDLGVSKGEFVGIMGPSGSGKTTLLNVLSSIDRVSQGTIDIEGQEFTGMKEKQLAEFRKHHLGFIFQDYNLLDTLTVKENVLLPLSITSIPKHEAHLKFEQIARELGIYELKDKYPSEISGGQKQRTSAARAFVHDPSIIFADEPTGALDSKSASDLLGKLSDMNTKHQATIIMVTHDPFAASYCSRVIFIRDGQIYTQLNKGDESRQSFFNDIIKTQGVLGGVQP</sequence>
<evidence type="ECO:0000256" key="4">
    <source>
        <dbReference type="ARBA" id="ARBA00022840"/>
    </source>
</evidence>
<evidence type="ECO:0000313" key="11">
    <source>
        <dbReference type="EMBL" id="KAF4324696.1"/>
    </source>
</evidence>
<evidence type="ECO:0000256" key="3">
    <source>
        <dbReference type="ARBA" id="ARBA00022741"/>
    </source>
</evidence>
<dbReference type="GO" id="GO:0022857">
    <property type="term" value="F:transmembrane transporter activity"/>
    <property type="evidence" value="ECO:0007669"/>
    <property type="project" value="UniProtKB-ARBA"/>
</dbReference>
<dbReference type="PROSITE" id="PS50893">
    <property type="entry name" value="ABC_TRANSPORTER_2"/>
    <property type="match status" value="1"/>
</dbReference>
<dbReference type="InterPro" id="IPR017911">
    <property type="entry name" value="MacB-like_ATP-bd"/>
</dbReference>
<accession>A0A8J4WPI1</accession>
<feature type="domain" description="Response regulatory" evidence="8">
    <location>
        <begin position="1"/>
        <end position="30"/>
    </location>
</feature>
<dbReference type="InterPro" id="IPR016032">
    <property type="entry name" value="Sig_transdc_resp-reg_C-effctor"/>
</dbReference>
<feature type="domain" description="ABC transporter" evidence="9">
    <location>
        <begin position="148"/>
        <end position="387"/>
    </location>
</feature>
<dbReference type="InterPro" id="IPR001867">
    <property type="entry name" value="OmpR/PhoB-type_DNA-bd"/>
</dbReference>
<dbReference type="PANTHER" id="PTHR42798:SF7">
    <property type="entry name" value="ALPHA-D-RIBOSE 1-METHYLPHOSPHONATE 5-TRIPHOSPHATE SYNTHASE SUBUNIT PHNL"/>
    <property type="match status" value="1"/>
</dbReference>
<dbReference type="CDD" id="cd00082">
    <property type="entry name" value="HisKA"/>
    <property type="match status" value="1"/>
</dbReference>
<dbReference type="Gene3D" id="3.40.50.300">
    <property type="entry name" value="P-loop containing nucleotide triphosphate hydrolases"/>
    <property type="match status" value="1"/>
</dbReference>
<keyword evidence="3" id="KW-0547">Nucleotide-binding</keyword>
<dbReference type="SMART" id="SM00382">
    <property type="entry name" value="AAA"/>
    <property type="match status" value="1"/>
</dbReference>
<keyword evidence="5 7" id="KW-0238">DNA-binding</keyword>
<comment type="caution">
    <text evidence="11">The sequence shown here is derived from an EMBL/GenBank/DDBJ whole genome shotgun (WGS) entry which is preliminary data.</text>
</comment>
<proteinExistence type="inferred from homology"/>
<dbReference type="InterPro" id="IPR003593">
    <property type="entry name" value="AAA+_ATPase"/>
</dbReference>
<protein>
    <recommendedName>
        <fullName evidence="13">ABC transporter domain-containing protein</fullName>
    </recommendedName>
</protein>
<evidence type="ECO:0000256" key="7">
    <source>
        <dbReference type="PROSITE-ProRule" id="PRU01091"/>
    </source>
</evidence>
<dbReference type="InterPro" id="IPR003661">
    <property type="entry name" value="HisK_dim/P_dom"/>
</dbReference>
<dbReference type="InterPro" id="IPR011006">
    <property type="entry name" value="CheY-like_superfamily"/>
</dbReference>
<evidence type="ECO:0000256" key="5">
    <source>
        <dbReference type="ARBA" id="ARBA00023125"/>
    </source>
</evidence>
<dbReference type="SMART" id="SM00862">
    <property type="entry name" value="Trans_reg_C"/>
    <property type="match status" value="1"/>
</dbReference>